<dbReference type="EMBL" id="FUWS01000001">
    <property type="protein sequence ID" value="SJZ42733.1"/>
    <property type="molecule type" value="Genomic_DNA"/>
</dbReference>
<dbReference type="PANTHER" id="PTHR30055:SF234">
    <property type="entry name" value="HTH-TYPE TRANSCRIPTIONAL REGULATOR BETI"/>
    <property type="match status" value="1"/>
</dbReference>
<reference evidence="7 8" key="1">
    <citation type="submission" date="2017-02" db="EMBL/GenBank/DDBJ databases">
        <authorList>
            <person name="Peterson S.W."/>
        </authorList>
    </citation>
    <scope>NUCLEOTIDE SEQUENCE [LARGE SCALE GENOMIC DNA]</scope>
    <source>
        <strain evidence="7 8">DSM 45154</strain>
    </source>
</reference>
<evidence type="ECO:0000259" key="6">
    <source>
        <dbReference type="PROSITE" id="PS50977"/>
    </source>
</evidence>
<organism evidence="7 8">
    <name type="scientific">Marinactinospora thermotolerans DSM 45154</name>
    <dbReference type="NCBI Taxonomy" id="1122192"/>
    <lineage>
        <taxon>Bacteria</taxon>
        <taxon>Bacillati</taxon>
        <taxon>Actinomycetota</taxon>
        <taxon>Actinomycetes</taxon>
        <taxon>Streptosporangiales</taxon>
        <taxon>Nocardiopsidaceae</taxon>
        <taxon>Marinactinospora</taxon>
    </lineage>
</organism>
<evidence type="ECO:0000313" key="7">
    <source>
        <dbReference type="EMBL" id="SJZ42733.1"/>
    </source>
</evidence>
<dbReference type="InterPro" id="IPR009057">
    <property type="entry name" value="Homeodomain-like_sf"/>
</dbReference>
<dbReference type="Proteomes" id="UP000190637">
    <property type="component" value="Unassembled WGS sequence"/>
</dbReference>
<keyword evidence="3 5" id="KW-0238">DNA-binding</keyword>
<dbReference type="InterPro" id="IPR039538">
    <property type="entry name" value="BetI_C"/>
</dbReference>
<keyword evidence="8" id="KW-1185">Reference proteome</keyword>
<dbReference type="PANTHER" id="PTHR30055">
    <property type="entry name" value="HTH-TYPE TRANSCRIPTIONAL REGULATOR RUTR"/>
    <property type="match status" value="1"/>
</dbReference>
<name>A0A1T4KK40_9ACTN</name>
<dbReference type="STRING" id="1122192.SAMN02745673_00415"/>
<dbReference type="SUPFAM" id="SSF48498">
    <property type="entry name" value="Tetracyclin repressor-like, C-terminal domain"/>
    <property type="match status" value="1"/>
</dbReference>
<evidence type="ECO:0000256" key="4">
    <source>
        <dbReference type="ARBA" id="ARBA00023163"/>
    </source>
</evidence>
<evidence type="ECO:0000256" key="1">
    <source>
        <dbReference type="ARBA" id="ARBA00022491"/>
    </source>
</evidence>
<gene>
    <name evidence="7" type="ORF">SAMN02745673_00415</name>
</gene>
<evidence type="ECO:0000313" key="8">
    <source>
        <dbReference type="Proteomes" id="UP000190637"/>
    </source>
</evidence>
<dbReference type="SUPFAM" id="SSF46689">
    <property type="entry name" value="Homeodomain-like"/>
    <property type="match status" value="1"/>
</dbReference>
<accession>A0A1T4KK40</accession>
<dbReference type="GO" id="GO:0003700">
    <property type="term" value="F:DNA-binding transcription factor activity"/>
    <property type="evidence" value="ECO:0007669"/>
    <property type="project" value="TreeGrafter"/>
</dbReference>
<keyword evidence="1" id="KW-0678">Repressor</keyword>
<protein>
    <submittedName>
        <fullName evidence="7">Transcriptional regulator, TetR family</fullName>
    </submittedName>
</protein>
<dbReference type="InterPro" id="IPR036271">
    <property type="entry name" value="Tet_transcr_reg_TetR-rel_C_sf"/>
</dbReference>
<dbReference type="PROSITE" id="PS50977">
    <property type="entry name" value="HTH_TETR_2"/>
    <property type="match status" value="1"/>
</dbReference>
<dbReference type="Pfam" id="PF13977">
    <property type="entry name" value="TetR_C_6"/>
    <property type="match status" value="1"/>
</dbReference>
<keyword evidence="4" id="KW-0804">Transcription</keyword>
<dbReference type="GO" id="GO:0000976">
    <property type="term" value="F:transcription cis-regulatory region binding"/>
    <property type="evidence" value="ECO:0007669"/>
    <property type="project" value="TreeGrafter"/>
</dbReference>
<dbReference type="InterPro" id="IPR001647">
    <property type="entry name" value="HTH_TetR"/>
</dbReference>
<evidence type="ECO:0000256" key="2">
    <source>
        <dbReference type="ARBA" id="ARBA00023015"/>
    </source>
</evidence>
<proteinExistence type="predicted"/>
<dbReference type="Gene3D" id="1.10.357.10">
    <property type="entry name" value="Tetracycline Repressor, domain 2"/>
    <property type="match status" value="1"/>
</dbReference>
<feature type="DNA-binding region" description="H-T-H motif" evidence="5">
    <location>
        <begin position="47"/>
        <end position="66"/>
    </location>
</feature>
<feature type="domain" description="HTH tetR-type" evidence="6">
    <location>
        <begin position="24"/>
        <end position="84"/>
    </location>
</feature>
<dbReference type="InterPro" id="IPR050109">
    <property type="entry name" value="HTH-type_TetR-like_transc_reg"/>
</dbReference>
<dbReference type="Pfam" id="PF00440">
    <property type="entry name" value="TetR_N"/>
    <property type="match status" value="1"/>
</dbReference>
<evidence type="ECO:0000256" key="3">
    <source>
        <dbReference type="ARBA" id="ARBA00023125"/>
    </source>
</evidence>
<keyword evidence="2" id="KW-0805">Transcription regulation</keyword>
<evidence type="ECO:0000256" key="5">
    <source>
        <dbReference type="PROSITE-ProRule" id="PRU00335"/>
    </source>
</evidence>
<dbReference type="AlphaFoldDB" id="A0A1T4KK40"/>
<sequence>MANCYLGRMSHQEDAAPRKQISADERRRRLLAAALRVMKREGIAAATTRAICAEAGMPHGAFHYCFRSKRELYGALLASDIEIDLAPVWPEISPAASPRENIRTLLLAYWSQVEADPDAQLVLFDLGSFVLRDPELRELPRGEYAASLEKVTGYIVRLGEEAGLTYLCEERAIAELVVTTLNGVAWSWLAHRDGVAARASLERFAELVAGLARNKTDRSM</sequence>